<dbReference type="OrthoDB" id="101884at2"/>
<dbReference type="InterPro" id="IPR038636">
    <property type="entry name" value="Wzi_sf"/>
</dbReference>
<dbReference type="AlphaFoldDB" id="A0A3A6QET7"/>
<proteinExistence type="predicted"/>
<accession>A0A3A6QET7</accession>
<sequence>MFYWLALALVSFTATSSPWIENDDVYLRSSLVALSDDGALEGLTNSYPLRWSSVHQVNSGTALSYEMAHFKYQRQSAKLSRGNKRVYISGGSAVSTPTRFGSYQQEEFLFGSSYELLRNDYAFRLDSQYNQPDGDVSFKNSYIAFNHGDFLADVSSLPRWWGQGWNNTLILNTKGNDIDLNLSWMGESSYIGNWSVMSLFSYLDDDPFDSRASLRISNKPLAWFEYGVVAHHWFSTNESSLTSDDEQFGVDLRVSMPSAFGVSHAFYAEVVSTYDAQELGAYLYGWSGLKSFSSNSIRLSLEAISAPSESRCTSAIDETSRCFTQSTSVNSYVQLSNDHQFTVSYVNEQTHNDRDETYMMSYTIPWLAGKLTVDIERQFSSQGHNTNAWSRYEFRF</sequence>
<evidence type="ECO:0000313" key="2">
    <source>
        <dbReference type="Proteomes" id="UP000273252"/>
    </source>
</evidence>
<dbReference type="Proteomes" id="UP000273252">
    <property type="component" value="Unassembled WGS sequence"/>
</dbReference>
<evidence type="ECO:0000313" key="1">
    <source>
        <dbReference type="EMBL" id="RJX67164.1"/>
    </source>
</evidence>
<dbReference type="RefSeq" id="WP_120034408.1">
    <property type="nucleotide sequence ID" value="NZ_QVMU01000025.1"/>
</dbReference>
<reference evidence="1 2" key="1">
    <citation type="submission" date="2018-08" db="EMBL/GenBank/DDBJ databases">
        <title>Vibrio isolated from the Eastern China Marginal Seas.</title>
        <authorList>
            <person name="Li Y."/>
        </authorList>
    </citation>
    <scope>NUCLEOTIDE SEQUENCE [LARGE SCALE GENOMIC DNA]</scope>
    <source>
        <strain evidence="1 2">BEI233</strain>
    </source>
</reference>
<keyword evidence="2" id="KW-1185">Reference proteome</keyword>
<organism evidence="1 2">
    <name type="scientific">Vibrio sinensis</name>
    <dbReference type="NCBI Taxonomy" id="2302434"/>
    <lineage>
        <taxon>Bacteria</taxon>
        <taxon>Pseudomonadati</taxon>
        <taxon>Pseudomonadota</taxon>
        <taxon>Gammaproteobacteria</taxon>
        <taxon>Vibrionales</taxon>
        <taxon>Vibrionaceae</taxon>
        <taxon>Vibrio</taxon>
    </lineage>
</organism>
<comment type="caution">
    <text evidence="1">The sequence shown here is derived from an EMBL/GenBank/DDBJ whole genome shotgun (WGS) entry which is preliminary data.</text>
</comment>
<evidence type="ECO:0008006" key="3">
    <source>
        <dbReference type="Google" id="ProtNLM"/>
    </source>
</evidence>
<dbReference type="Gene3D" id="2.40.160.130">
    <property type="entry name" value="Capsule assembly protein Wzi"/>
    <property type="match status" value="1"/>
</dbReference>
<name>A0A3A6QET7_9VIBR</name>
<protein>
    <recommendedName>
        <fullName evidence="3">Capsule assembly Wzi family protein</fullName>
    </recommendedName>
</protein>
<gene>
    <name evidence="1" type="ORF">DZ860_19300</name>
</gene>
<dbReference type="EMBL" id="QVMU01000025">
    <property type="protein sequence ID" value="RJX67164.1"/>
    <property type="molecule type" value="Genomic_DNA"/>
</dbReference>